<evidence type="ECO:0000259" key="6">
    <source>
        <dbReference type="Pfam" id="PF13847"/>
    </source>
</evidence>
<dbReference type="GO" id="GO:0006396">
    <property type="term" value="P:RNA processing"/>
    <property type="evidence" value="ECO:0007669"/>
    <property type="project" value="InterPro"/>
</dbReference>
<dbReference type="GO" id="GO:0003723">
    <property type="term" value="F:RNA binding"/>
    <property type="evidence" value="ECO:0007669"/>
    <property type="project" value="TreeGrafter"/>
</dbReference>
<feature type="active site" description="Nucleophile" evidence="4">
    <location>
        <position position="623"/>
    </location>
</feature>
<dbReference type="InterPro" id="IPR045850">
    <property type="entry name" value="TRM2_met"/>
</dbReference>
<proteinExistence type="inferred from homology"/>
<dbReference type="Proteomes" id="UP000002630">
    <property type="component" value="Linkage Group LG12"/>
</dbReference>
<feature type="binding site" evidence="4">
    <location>
        <position position="595"/>
    </location>
    <ligand>
        <name>S-adenosyl-L-methionine</name>
        <dbReference type="ChEBI" id="CHEBI:59789"/>
    </ligand>
</feature>
<comment type="caution">
    <text evidence="4">Lacks conserved residue(s) required for the propagation of feature annotation.</text>
</comment>
<keyword evidence="3 4" id="KW-0949">S-adenosyl-L-methionine</keyword>
<name>D7FLK1_ECTSI</name>
<accession>D7FLK1</accession>
<evidence type="ECO:0000256" key="2">
    <source>
        <dbReference type="ARBA" id="ARBA00022679"/>
    </source>
</evidence>
<dbReference type="eggNOG" id="KOG2187">
    <property type="taxonomic scope" value="Eukaryota"/>
</dbReference>
<feature type="compositionally biased region" description="Basic and acidic residues" evidence="5">
    <location>
        <begin position="162"/>
        <end position="187"/>
    </location>
</feature>
<feature type="compositionally biased region" description="Low complexity" evidence="5">
    <location>
        <begin position="39"/>
        <end position="52"/>
    </location>
</feature>
<keyword evidence="8" id="KW-1185">Reference proteome</keyword>
<evidence type="ECO:0000256" key="3">
    <source>
        <dbReference type="ARBA" id="ARBA00022691"/>
    </source>
</evidence>
<dbReference type="InParanoid" id="D7FLK1"/>
<comment type="similarity">
    <text evidence="4">Belongs to the class I-like SAM-binding methyltransferase superfamily. RNA M5U methyltransferase family.</text>
</comment>
<dbReference type="SUPFAM" id="SSF53335">
    <property type="entry name" value="S-adenosyl-L-methionine-dependent methyltransferases"/>
    <property type="match status" value="1"/>
</dbReference>
<feature type="domain" description="Methyltransferase" evidence="6">
    <location>
        <begin position="484"/>
        <end position="545"/>
    </location>
</feature>
<dbReference type="PANTHER" id="PTHR45904">
    <property type="entry name" value="TRNA (URACIL-5-)-METHYLTRANSFERASE"/>
    <property type="match status" value="1"/>
</dbReference>
<organism evidence="7 8">
    <name type="scientific">Ectocarpus siliculosus</name>
    <name type="common">Brown alga</name>
    <name type="synonym">Conferva siliculosa</name>
    <dbReference type="NCBI Taxonomy" id="2880"/>
    <lineage>
        <taxon>Eukaryota</taxon>
        <taxon>Sar</taxon>
        <taxon>Stramenopiles</taxon>
        <taxon>Ochrophyta</taxon>
        <taxon>PX clade</taxon>
        <taxon>Phaeophyceae</taxon>
        <taxon>Ectocarpales</taxon>
        <taxon>Ectocarpaceae</taxon>
        <taxon>Ectocarpus</taxon>
    </lineage>
</organism>
<dbReference type="GO" id="GO:0008173">
    <property type="term" value="F:RNA methyltransferase activity"/>
    <property type="evidence" value="ECO:0007669"/>
    <property type="project" value="InterPro"/>
</dbReference>
<feature type="region of interest" description="Disordered" evidence="5">
    <location>
        <begin position="1"/>
        <end position="52"/>
    </location>
</feature>
<dbReference type="InterPro" id="IPR029063">
    <property type="entry name" value="SAM-dependent_MTases_sf"/>
</dbReference>
<feature type="region of interest" description="Disordered" evidence="5">
    <location>
        <begin position="153"/>
        <end position="188"/>
    </location>
</feature>
<dbReference type="Pfam" id="PF13847">
    <property type="entry name" value="Methyltransf_31"/>
    <property type="match status" value="1"/>
</dbReference>
<dbReference type="PANTHER" id="PTHR45904:SF2">
    <property type="entry name" value="TRNA (URACIL-5-)-METHYLTRANSFERASE HOMOLOG A"/>
    <property type="match status" value="1"/>
</dbReference>
<evidence type="ECO:0000256" key="5">
    <source>
        <dbReference type="SAM" id="MobiDB-lite"/>
    </source>
</evidence>
<dbReference type="InterPro" id="IPR010280">
    <property type="entry name" value="U5_MeTrfase_fam"/>
</dbReference>
<dbReference type="InterPro" id="IPR025714">
    <property type="entry name" value="Methyltranfer_dom"/>
</dbReference>
<dbReference type="OMA" id="NRGWRTM"/>
<dbReference type="Gene3D" id="2.40.50.1070">
    <property type="match status" value="1"/>
</dbReference>
<dbReference type="GO" id="GO:0032259">
    <property type="term" value="P:methylation"/>
    <property type="evidence" value="ECO:0007669"/>
    <property type="project" value="UniProtKB-KW"/>
</dbReference>
<gene>
    <name evidence="7" type="ORF">Esi_0016_0102</name>
</gene>
<dbReference type="PROSITE" id="PS51687">
    <property type="entry name" value="SAM_MT_RNA_M5U"/>
    <property type="match status" value="1"/>
</dbReference>
<sequence>MKREAMASPADSKEKVGSVDGGVIEEKTSEDVAAEGVQSSSTATAAPPAAAAAAAAAPAAAASAGEPAPGEELTKVTVFNVGKHATLAQFEKILKNNSVQYKRAKKTPSITHGTLTFETAEQRAVAMEQLRKIVGARGGELMFAVLARQKQNNDIGRGNKRSARDGDDDGRGGDASKRPRQEAERKTVAQATASLYGVKTYPEQLAFKEKTLMDDLFLKLPIVIRNEWDKRFREWKRNQGMKQGGGGGTLNKPAELRCPAWCRMFKRRDGTVPFDVSPIVPAPEPEGYRNKCEFTLSLSEDGLATAGFRAGRFQAGVPITVESPKDCPQVHGDMKKLCVQMDAFMRSSPFPLYDDATKKGVWRLLVARRSAADKEGMAMVVINPTDVKDTEEWKKEEERLVKELSAGAQGEEGTKLVSLWVQEYAGLSSPDETSPMRLLWGKERLEEELLGLRFTISPNSFFQVNTKGAEALYKVVIENLELGDDAVVLDVCCGAGTIGICAAAAGGAKQVYGSDICLPAIEDARRNALANGIDNCEFVCGKAEAVVAGQIANAFKQHKASLGAPAAGAGEEGSTASPAAAPAATGELKFAAIVDPPRSGVHAKCLRSIRGTKAIKRLVYVSCNPTKSLAADATILCTPVSKSTTGLPFRPVKFGETRDDAERVNVASRGSPPFVSLTSCLRCGEPGDQARAPMYESTTLDFEGTIGWKSQQDQ</sequence>
<evidence type="ECO:0000256" key="1">
    <source>
        <dbReference type="ARBA" id="ARBA00022603"/>
    </source>
</evidence>
<evidence type="ECO:0000256" key="4">
    <source>
        <dbReference type="PROSITE-ProRule" id="PRU01024"/>
    </source>
</evidence>
<evidence type="ECO:0000313" key="7">
    <source>
        <dbReference type="EMBL" id="CBJ25817.1"/>
    </source>
</evidence>
<feature type="binding site" evidence="4">
    <location>
        <position position="463"/>
    </location>
    <ligand>
        <name>S-adenosyl-L-methionine</name>
        <dbReference type="ChEBI" id="CHEBI:59789"/>
    </ligand>
</feature>
<dbReference type="AlphaFoldDB" id="D7FLK1"/>
<dbReference type="CDD" id="cd02440">
    <property type="entry name" value="AdoMet_MTases"/>
    <property type="match status" value="1"/>
</dbReference>
<dbReference type="EMBL" id="FN648143">
    <property type="protein sequence ID" value="CBJ25817.1"/>
    <property type="molecule type" value="Genomic_DNA"/>
</dbReference>
<reference evidence="7 8" key="1">
    <citation type="journal article" date="2010" name="Nature">
        <title>The Ectocarpus genome and the independent evolution of multicellularity in brown algae.</title>
        <authorList>
            <person name="Cock J.M."/>
            <person name="Sterck L."/>
            <person name="Rouze P."/>
            <person name="Scornet D."/>
            <person name="Allen A.E."/>
            <person name="Amoutzias G."/>
            <person name="Anthouard V."/>
            <person name="Artiguenave F."/>
            <person name="Aury J.M."/>
            <person name="Badger J.H."/>
            <person name="Beszteri B."/>
            <person name="Billiau K."/>
            <person name="Bonnet E."/>
            <person name="Bothwell J.H."/>
            <person name="Bowler C."/>
            <person name="Boyen C."/>
            <person name="Brownlee C."/>
            <person name="Carrano C.J."/>
            <person name="Charrier B."/>
            <person name="Cho G.Y."/>
            <person name="Coelho S.M."/>
            <person name="Collen J."/>
            <person name="Corre E."/>
            <person name="Da Silva C."/>
            <person name="Delage L."/>
            <person name="Delaroque N."/>
            <person name="Dittami S.M."/>
            <person name="Doulbeau S."/>
            <person name="Elias M."/>
            <person name="Farnham G."/>
            <person name="Gachon C.M."/>
            <person name="Gschloessl B."/>
            <person name="Heesch S."/>
            <person name="Jabbari K."/>
            <person name="Jubin C."/>
            <person name="Kawai H."/>
            <person name="Kimura K."/>
            <person name="Kloareg B."/>
            <person name="Kupper F.C."/>
            <person name="Lang D."/>
            <person name="Le Bail A."/>
            <person name="Leblanc C."/>
            <person name="Lerouge P."/>
            <person name="Lohr M."/>
            <person name="Lopez P.J."/>
            <person name="Martens C."/>
            <person name="Maumus F."/>
            <person name="Michel G."/>
            <person name="Miranda-Saavedra D."/>
            <person name="Morales J."/>
            <person name="Moreau H."/>
            <person name="Motomura T."/>
            <person name="Nagasato C."/>
            <person name="Napoli C.A."/>
            <person name="Nelson D.R."/>
            <person name="Nyvall-Collen P."/>
            <person name="Peters A.F."/>
            <person name="Pommier C."/>
            <person name="Potin P."/>
            <person name="Poulain J."/>
            <person name="Quesneville H."/>
            <person name="Read B."/>
            <person name="Rensing S.A."/>
            <person name="Ritter A."/>
            <person name="Rousvoal S."/>
            <person name="Samanta M."/>
            <person name="Samson G."/>
            <person name="Schroeder D.C."/>
            <person name="Segurens B."/>
            <person name="Strittmatter M."/>
            <person name="Tonon T."/>
            <person name="Tregear J.W."/>
            <person name="Valentin K."/>
            <person name="von Dassow P."/>
            <person name="Yamagishi T."/>
            <person name="Van de Peer Y."/>
            <person name="Wincker P."/>
        </authorList>
    </citation>
    <scope>NUCLEOTIDE SEQUENCE [LARGE SCALE GENOMIC DNA]</scope>
    <source>
        <strain evidence="8">Ec32 / CCAP1310/4</strain>
    </source>
</reference>
<feature type="binding site" evidence="4">
    <location>
        <position position="515"/>
    </location>
    <ligand>
        <name>S-adenosyl-L-methionine</name>
        <dbReference type="ChEBI" id="CHEBI:59789"/>
    </ligand>
</feature>
<keyword evidence="1 4" id="KW-0489">Methyltransferase</keyword>
<keyword evidence="2 4" id="KW-0808">Transferase</keyword>
<evidence type="ECO:0000313" key="8">
    <source>
        <dbReference type="Proteomes" id="UP000002630"/>
    </source>
</evidence>
<protein>
    <recommendedName>
        <fullName evidence="6">Methyltransferase domain-containing protein</fullName>
    </recommendedName>
</protein>
<feature type="compositionally biased region" description="Basic and acidic residues" evidence="5">
    <location>
        <begin position="1"/>
        <end position="17"/>
    </location>
</feature>
<dbReference type="EMBL" id="FN649737">
    <property type="protein sequence ID" value="CBJ25817.1"/>
    <property type="molecule type" value="Genomic_DNA"/>
</dbReference>
<dbReference type="STRING" id="2880.D7FLK1"/>
<dbReference type="Gene3D" id="3.40.50.150">
    <property type="entry name" value="Vaccinia Virus protein VP39"/>
    <property type="match status" value="1"/>
</dbReference>
<dbReference type="OrthoDB" id="10250660at2759"/>